<name>A0A1H1PXR9_9MICO</name>
<reference evidence="3" key="1">
    <citation type="submission" date="2016-10" db="EMBL/GenBank/DDBJ databases">
        <authorList>
            <person name="Varghese N."/>
            <person name="Submissions S."/>
        </authorList>
    </citation>
    <scope>NUCLEOTIDE SEQUENCE [LARGE SCALE GENOMIC DNA]</scope>
    <source>
        <strain evidence="3">DSM 23676</strain>
    </source>
</reference>
<evidence type="ECO:0000313" key="2">
    <source>
        <dbReference type="EMBL" id="SDS15950.1"/>
    </source>
</evidence>
<gene>
    <name evidence="2" type="ORF">SAMN04489752_1110</name>
</gene>
<proteinExistence type="predicted"/>
<dbReference type="RefSeq" id="WP_092010939.1">
    <property type="nucleotide sequence ID" value="NZ_LT629766.1"/>
</dbReference>
<keyword evidence="3" id="KW-1185">Reference proteome</keyword>
<feature type="compositionally biased region" description="Pro residues" evidence="1">
    <location>
        <begin position="116"/>
        <end position="127"/>
    </location>
</feature>
<dbReference type="Proteomes" id="UP000199597">
    <property type="component" value="Chromosome I"/>
</dbReference>
<evidence type="ECO:0000256" key="1">
    <source>
        <dbReference type="SAM" id="MobiDB-lite"/>
    </source>
</evidence>
<dbReference type="AlphaFoldDB" id="A0A1H1PXR9"/>
<evidence type="ECO:0000313" key="3">
    <source>
        <dbReference type="Proteomes" id="UP000199597"/>
    </source>
</evidence>
<organism evidence="2 3">
    <name type="scientific">Brevibacterium siliguriense</name>
    <dbReference type="NCBI Taxonomy" id="1136497"/>
    <lineage>
        <taxon>Bacteria</taxon>
        <taxon>Bacillati</taxon>
        <taxon>Actinomycetota</taxon>
        <taxon>Actinomycetes</taxon>
        <taxon>Micrococcales</taxon>
        <taxon>Brevibacteriaceae</taxon>
        <taxon>Brevibacterium</taxon>
    </lineage>
</organism>
<feature type="region of interest" description="Disordered" evidence="1">
    <location>
        <begin position="1"/>
        <end position="20"/>
    </location>
</feature>
<dbReference type="EMBL" id="LT629766">
    <property type="protein sequence ID" value="SDS15950.1"/>
    <property type="molecule type" value="Genomic_DNA"/>
</dbReference>
<feature type="region of interest" description="Disordered" evidence="1">
    <location>
        <begin position="98"/>
        <end position="127"/>
    </location>
</feature>
<protein>
    <submittedName>
        <fullName evidence="2">Uncharacterized protein</fullName>
    </submittedName>
</protein>
<accession>A0A1H1PXR9</accession>
<sequence>MSLPAFRKARHPILDRPPLPGTALTEGRAIGDWSAASARDPSLTVVHFVDDKGRERWTRHLIQQSLSLRGTVGQVVYDRHYPEKARCFAVTQQLFDIRPPREIRENPAPHPHTIHPMPPSSRPPHPH</sequence>
<feature type="compositionally biased region" description="Basic and acidic residues" evidence="1">
    <location>
        <begin position="98"/>
        <end position="107"/>
    </location>
</feature>
<dbReference type="OrthoDB" id="4802808at2"/>
<dbReference type="STRING" id="1136497.SAMN04489752_1110"/>